<dbReference type="GO" id="GO:0005524">
    <property type="term" value="F:ATP binding"/>
    <property type="evidence" value="ECO:0007669"/>
    <property type="project" value="UniProtKB-KW"/>
</dbReference>
<evidence type="ECO:0000256" key="2">
    <source>
        <dbReference type="ARBA" id="ARBA00005814"/>
    </source>
</evidence>
<proteinExistence type="inferred from homology"/>
<dbReference type="InterPro" id="IPR027417">
    <property type="entry name" value="P-loop_NTPase"/>
</dbReference>
<dbReference type="Pfam" id="PF00005">
    <property type="entry name" value="ABC_tran"/>
    <property type="match status" value="2"/>
</dbReference>
<evidence type="ECO:0000313" key="11">
    <source>
        <dbReference type="EMBL" id="KAG5672394.1"/>
    </source>
</evidence>
<keyword evidence="6" id="KW-0067">ATP-binding</keyword>
<dbReference type="Gene3D" id="3.40.50.300">
    <property type="entry name" value="P-loop containing nucleotide triphosphate hydrolases"/>
    <property type="match status" value="2"/>
</dbReference>
<sequence>MSRWDISFKNIEYSIFGSLIHKNKKILNDISGEFRSNELTAIIGSSGSGKSSLLNILSGYQRKNVKGSIELNGIQSSQLIQEFSSYVMQEYTFHKYITVRETLLFRINCKISKQQDESIKNEKIEMILNKIGLIDKEHVYCEKLSGGEIKRLSIAVELLDDPKILFIDECTTGLDSVTSTQCIQLLKNISKEGRTIITSIHQPSALIFNMFDHIYALANGQCIYQGSTESLVPFLSELDLICPHNYNITDFLMEIANNDYGPQNNRLINKVEIRSHRHGVCKNNDSSPIIISALEVQSLRNEISQLLKRNMLNNYRDKTFTIMRILIHLIIAGIIGIIYKGIGKDGSQILNVYKFLFFNIFILMFTAFSSLQTSFPTEYSIVKRENFNKMYTVFSYFIAQNLADIPIIFISNLLYVIISYVMTDQPFEIFRLIYYFFIILLMSFAAQGLGLVAGSFLNEKKEILKNISGEFNGGHINTILGLSGSGKTSLLNVLSGFKKTNVSGKIMINGREIPVDKIRKISSYVMQDQSLHSHLTTCEIVTLSLNLRDKNQLSASERKNKIENLLLKLNIENKRNSLIKDLSGGEIKRLSIAIELVNDPKILFLDEPTTNLDSVSSTHCIELLKKLAIDERKIIVCTIHQPSTLLLKMFDQIYALADGQCIFQGSSLSNIVQFLKELELPCPSTYNPTDFLMEIANNDYGPQNHRLVKKIKNGRNINYKNTELLNNNNKIIYPENNYRNEYLEVQQSSLIKNYHCSYIHQVYYLLTRTYMMISRDSTLLNMRLFIHLVLGLVFGFIYRDVGNKGSAMLDNYRYLVVSVVFLLYTSYYSLFVTFPLEFATIKREHFNNWYSTRAYYTAFILSDVPITIACCIIYVTITYWLTDQPRELYRFLIFLSFTILMSFAAQSLSVMFTALMDLKSATIFGSMLLSPFFLFSGIMILSKDAPEIFSFFFNTNFLDSSLKGVLNSVLGFNRTKLPCDEIFCFLENPKKMLRDFGANIDITKAYYILIIYILISQILAFTFINYRLKYKQT</sequence>
<reference evidence="11" key="1">
    <citation type="submission" date="2021-03" db="EMBL/GenBank/DDBJ databases">
        <title>Chromosome level genome of the anhydrobiotic midge Polypedilum vanderplanki.</title>
        <authorList>
            <person name="Yoshida Y."/>
            <person name="Kikawada T."/>
            <person name="Gusev O."/>
        </authorList>
    </citation>
    <scope>NUCLEOTIDE SEQUENCE</scope>
    <source>
        <strain evidence="11">NIAS01</strain>
        <tissue evidence="11">Whole body or cell culture</tissue>
    </source>
</reference>
<evidence type="ECO:0000256" key="6">
    <source>
        <dbReference type="ARBA" id="ARBA00022840"/>
    </source>
</evidence>
<comment type="similarity">
    <text evidence="2">Belongs to the ABC transporter superfamily. ABCG family. Eye pigment precursor importer (TC 3.A.1.204) subfamily.</text>
</comment>
<evidence type="ECO:0000259" key="10">
    <source>
        <dbReference type="PROSITE" id="PS50893"/>
    </source>
</evidence>
<evidence type="ECO:0000313" key="12">
    <source>
        <dbReference type="Proteomes" id="UP001107558"/>
    </source>
</evidence>
<dbReference type="PROSITE" id="PS00211">
    <property type="entry name" value="ABC_TRANSPORTER_1"/>
    <property type="match status" value="2"/>
</dbReference>
<dbReference type="OrthoDB" id="66620at2759"/>
<dbReference type="InterPro" id="IPR013525">
    <property type="entry name" value="ABC2_TM"/>
</dbReference>
<keyword evidence="3" id="KW-0813">Transport</keyword>
<dbReference type="Proteomes" id="UP001107558">
    <property type="component" value="Chromosome 3"/>
</dbReference>
<feature type="transmembrane region" description="Helical" evidence="9">
    <location>
        <begin position="1005"/>
        <end position="1026"/>
    </location>
</feature>
<keyword evidence="12" id="KW-1185">Reference proteome</keyword>
<feature type="domain" description="ABC transporter" evidence="10">
    <location>
        <begin position="6"/>
        <end position="244"/>
    </location>
</feature>
<dbReference type="PANTHER" id="PTHR48041:SF78">
    <property type="entry name" value="ABC TRANSPORTER EXPRESSED IN TRACHEA, ISOFORM A"/>
    <property type="match status" value="1"/>
</dbReference>
<comment type="subcellular location">
    <subcellularLocation>
        <location evidence="1">Membrane</location>
        <topology evidence="1">Multi-pass membrane protein</topology>
    </subcellularLocation>
</comment>
<feature type="transmembrane region" description="Helical" evidence="9">
    <location>
        <begin position="319"/>
        <end position="339"/>
    </location>
</feature>
<feature type="transmembrane region" description="Helical" evidence="9">
    <location>
        <begin position="351"/>
        <end position="372"/>
    </location>
</feature>
<evidence type="ECO:0000256" key="1">
    <source>
        <dbReference type="ARBA" id="ARBA00004141"/>
    </source>
</evidence>
<evidence type="ECO:0000256" key="4">
    <source>
        <dbReference type="ARBA" id="ARBA00022692"/>
    </source>
</evidence>
<feature type="transmembrane region" description="Helical" evidence="9">
    <location>
        <begin position="393"/>
        <end position="421"/>
    </location>
</feature>
<feature type="transmembrane region" description="Helical" evidence="9">
    <location>
        <begin position="433"/>
        <end position="457"/>
    </location>
</feature>
<keyword evidence="5" id="KW-0547">Nucleotide-binding</keyword>
<feature type="domain" description="ABC transporter" evidence="10">
    <location>
        <begin position="449"/>
        <end position="683"/>
    </location>
</feature>
<dbReference type="InterPro" id="IPR017871">
    <property type="entry name" value="ABC_transporter-like_CS"/>
</dbReference>
<dbReference type="GO" id="GO:0005886">
    <property type="term" value="C:plasma membrane"/>
    <property type="evidence" value="ECO:0007669"/>
    <property type="project" value="TreeGrafter"/>
</dbReference>
<feature type="transmembrane region" description="Helical" evidence="9">
    <location>
        <begin position="921"/>
        <end position="941"/>
    </location>
</feature>
<dbReference type="FunFam" id="3.40.50.300:FF:001077">
    <property type="entry name" value="Uncharacterized protein, isoform A"/>
    <property type="match status" value="2"/>
</dbReference>
<dbReference type="InterPro" id="IPR043926">
    <property type="entry name" value="ABCG_dom"/>
</dbReference>
<dbReference type="GO" id="GO:0016887">
    <property type="term" value="F:ATP hydrolysis activity"/>
    <property type="evidence" value="ECO:0007669"/>
    <property type="project" value="InterPro"/>
</dbReference>
<feature type="transmembrane region" description="Helical" evidence="9">
    <location>
        <begin position="888"/>
        <end position="914"/>
    </location>
</feature>
<dbReference type="PROSITE" id="PS50893">
    <property type="entry name" value="ABC_TRANSPORTER_2"/>
    <property type="match status" value="2"/>
</dbReference>
<evidence type="ECO:0000256" key="7">
    <source>
        <dbReference type="ARBA" id="ARBA00022989"/>
    </source>
</evidence>
<evidence type="ECO:0000256" key="9">
    <source>
        <dbReference type="SAM" id="Phobius"/>
    </source>
</evidence>
<dbReference type="InterPro" id="IPR003593">
    <property type="entry name" value="AAA+_ATPase"/>
</dbReference>
<dbReference type="SMART" id="SM00382">
    <property type="entry name" value="AAA"/>
    <property type="match status" value="2"/>
</dbReference>
<keyword evidence="8 9" id="KW-0472">Membrane</keyword>
<evidence type="ECO:0000256" key="5">
    <source>
        <dbReference type="ARBA" id="ARBA00022741"/>
    </source>
</evidence>
<feature type="transmembrane region" description="Helical" evidence="9">
    <location>
        <begin position="811"/>
        <end position="834"/>
    </location>
</feature>
<dbReference type="Pfam" id="PF19055">
    <property type="entry name" value="ABC2_membrane_7"/>
    <property type="match status" value="2"/>
</dbReference>
<dbReference type="Pfam" id="PF01061">
    <property type="entry name" value="ABC2_membrane"/>
    <property type="match status" value="2"/>
</dbReference>
<name>A0A9J6BRN3_POLVA</name>
<protein>
    <recommendedName>
        <fullName evidence="10">ABC transporter domain-containing protein</fullName>
    </recommendedName>
</protein>
<dbReference type="AlphaFoldDB" id="A0A9J6BRN3"/>
<dbReference type="InterPro" id="IPR050352">
    <property type="entry name" value="ABCG_transporters"/>
</dbReference>
<dbReference type="EMBL" id="JADBJN010000003">
    <property type="protein sequence ID" value="KAG5672394.1"/>
    <property type="molecule type" value="Genomic_DNA"/>
</dbReference>
<dbReference type="PANTHER" id="PTHR48041">
    <property type="entry name" value="ABC TRANSPORTER G FAMILY MEMBER 28"/>
    <property type="match status" value="1"/>
</dbReference>
<dbReference type="InterPro" id="IPR003439">
    <property type="entry name" value="ABC_transporter-like_ATP-bd"/>
</dbReference>
<evidence type="ECO:0000256" key="3">
    <source>
        <dbReference type="ARBA" id="ARBA00022448"/>
    </source>
</evidence>
<keyword evidence="7 9" id="KW-1133">Transmembrane helix</keyword>
<feature type="transmembrane region" description="Helical" evidence="9">
    <location>
        <begin position="855"/>
        <end position="882"/>
    </location>
</feature>
<keyword evidence="4 9" id="KW-0812">Transmembrane</keyword>
<feature type="transmembrane region" description="Helical" evidence="9">
    <location>
        <begin position="780"/>
        <end position="799"/>
    </location>
</feature>
<dbReference type="GO" id="GO:0140359">
    <property type="term" value="F:ABC-type transporter activity"/>
    <property type="evidence" value="ECO:0007669"/>
    <property type="project" value="InterPro"/>
</dbReference>
<evidence type="ECO:0000256" key="8">
    <source>
        <dbReference type="ARBA" id="ARBA00023136"/>
    </source>
</evidence>
<organism evidence="11 12">
    <name type="scientific">Polypedilum vanderplanki</name>
    <name type="common">Sleeping chironomid midge</name>
    <dbReference type="NCBI Taxonomy" id="319348"/>
    <lineage>
        <taxon>Eukaryota</taxon>
        <taxon>Metazoa</taxon>
        <taxon>Ecdysozoa</taxon>
        <taxon>Arthropoda</taxon>
        <taxon>Hexapoda</taxon>
        <taxon>Insecta</taxon>
        <taxon>Pterygota</taxon>
        <taxon>Neoptera</taxon>
        <taxon>Endopterygota</taxon>
        <taxon>Diptera</taxon>
        <taxon>Nematocera</taxon>
        <taxon>Chironomoidea</taxon>
        <taxon>Chironomidae</taxon>
        <taxon>Chironominae</taxon>
        <taxon>Polypedilum</taxon>
        <taxon>Polypedilum</taxon>
    </lineage>
</organism>
<accession>A0A9J6BRN3</accession>
<dbReference type="SUPFAM" id="SSF52540">
    <property type="entry name" value="P-loop containing nucleoside triphosphate hydrolases"/>
    <property type="match status" value="2"/>
</dbReference>
<gene>
    <name evidence="11" type="ORF">PVAND_002525</name>
</gene>
<comment type="caution">
    <text evidence="11">The sequence shown here is derived from an EMBL/GenBank/DDBJ whole genome shotgun (WGS) entry which is preliminary data.</text>
</comment>